<comment type="cofactor">
    <cofactor evidence="1">
        <name>FAD</name>
        <dbReference type="ChEBI" id="CHEBI:57692"/>
    </cofactor>
</comment>
<feature type="domain" description="RsdA/BaiN/AoA(So)-like Rossmann fold-like" evidence="4">
    <location>
        <begin position="68"/>
        <end position="396"/>
    </location>
</feature>
<organism evidence="6">
    <name type="scientific">Baileyella intestinalis</name>
    <dbReference type="NCBI Taxonomy" id="2606709"/>
    <lineage>
        <taxon>Bacteria</taxon>
        <taxon>Bacillati</taxon>
        <taxon>Bacillota</taxon>
        <taxon>Clostridia</taxon>
        <taxon>Peptostreptococcales</taxon>
        <taxon>Anaerovoracaceae</taxon>
        <taxon>Baileyella</taxon>
    </lineage>
</organism>
<comment type="caution">
    <text evidence="6">The sequence shown here is derived from an EMBL/GenBank/DDBJ whole genome shotgun (WGS) entry which is preliminary data.</text>
</comment>
<dbReference type="InterPro" id="IPR055178">
    <property type="entry name" value="RsdA/BaiN/AoA(So)-like_dom"/>
</dbReference>
<keyword evidence="3" id="KW-0274">FAD</keyword>
<dbReference type="InterPro" id="IPR004792">
    <property type="entry name" value="BaiN-like"/>
</dbReference>
<keyword evidence="2" id="KW-0285">Flavoprotein</keyword>
<accession>A0A6A8M6E2</accession>
<evidence type="ECO:0000259" key="5">
    <source>
        <dbReference type="Pfam" id="PF22780"/>
    </source>
</evidence>
<name>A0A6A8M6E2_9FIRM</name>
<dbReference type="EMBL" id="VUNB01000001">
    <property type="protein sequence ID" value="MST68138.1"/>
    <property type="molecule type" value="Genomic_DNA"/>
</dbReference>
<proteinExistence type="predicted"/>
<feature type="domain" description="RsdA/BaiN/AoA(So)-like Rossmann fold-like" evidence="4">
    <location>
        <begin position="7"/>
        <end position="63"/>
    </location>
</feature>
<dbReference type="NCBIfam" id="TIGR00275">
    <property type="entry name" value="aminoacetone oxidase family FAD-binding enzyme"/>
    <property type="match status" value="1"/>
</dbReference>
<dbReference type="PANTHER" id="PTHR42887:SF2">
    <property type="entry name" value="OS12G0638800 PROTEIN"/>
    <property type="match status" value="1"/>
</dbReference>
<gene>
    <name evidence="6" type="ORF">FYJ66_00730</name>
</gene>
<dbReference type="RefSeq" id="WP_154571612.1">
    <property type="nucleotide sequence ID" value="NZ_DBEZJY010000050.1"/>
</dbReference>
<dbReference type="PANTHER" id="PTHR42887">
    <property type="entry name" value="OS12G0638800 PROTEIN"/>
    <property type="match status" value="1"/>
</dbReference>
<dbReference type="Pfam" id="PF22780">
    <property type="entry name" value="HI0933_like_1st"/>
    <property type="match status" value="1"/>
</dbReference>
<dbReference type="AlphaFoldDB" id="A0A6A8M6E2"/>
<dbReference type="Gene3D" id="3.50.50.60">
    <property type="entry name" value="FAD/NAD(P)-binding domain"/>
    <property type="match status" value="1"/>
</dbReference>
<evidence type="ECO:0000259" key="4">
    <source>
        <dbReference type="Pfam" id="PF03486"/>
    </source>
</evidence>
<reference evidence="6" key="1">
    <citation type="submission" date="2019-09" db="EMBL/GenBank/DDBJ databases">
        <title>In-depth cultivation of the pig gut microbiome towards novel bacterial diversity and tailored functional studies.</title>
        <authorList>
            <person name="Wylensek D."/>
            <person name="Hitch T.C.A."/>
            <person name="Clavel T."/>
        </authorList>
    </citation>
    <scope>NUCLEOTIDE SEQUENCE</scope>
    <source>
        <strain evidence="6">RF-744-FAT-WT-3</strain>
    </source>
</reference>
<dbReference type="InterPro" id="IPR023166">
    <property type="entry name" value="BaiN-like_dom_sf"/>
</dbReference>
<dbReference type="Gene3D" id="2.40.30.10">
    <property type="entry name" value="Translation factors"/>
    <property type="match status" value="1"/>
</dbReference>
<evidence type="ECO:0000256" key="3">
    <source>
        <dbReference type="ARBA" id="ARBA00022827"/>
    </source>
</evidence>
<evidence type="ECO:0000256" key="1">
    <source>
        <dbReference type="ARBA" id="ARBA00001974"/>
    </source>
</evidence>
<dbReference type="Gene3D" id="1.10.8.260">
    <property type="entry name" value="HI0933 insert domain-like"/>
    <property type="match status" value="1"/>
</dbReference>
<evidence type="ECO:0000313" key="6">
    <source>
        <dbReference type="EMBL" id="MST68138.1"/>
    </source>
</evidence>
<dbReference type="PRINTS" id="PR00368">
    <property type="entry name" value="FADPNR"/>
</dbReference>
<protein>
    <submittedName>
        <fullName evidence="6">Aminoacetone oxidase family FAD-binding enzyme</fullName>
    </submittedName>
</protein>
<dbReference type="InterPro" id="IPR057661">
    <property type="entry name" value="RsdA/BaiN/AoA(So)_Rossmann"/>
</dbReference>
<sequence length="404" mass="43577">MKNFNCDICIIGAGASGMTAAIQAKRANRDARVLVLEKNSIPGRKLRATGNGRCNLTNSNAREYLKSLRFLSDMGIAVREYPEGYIYPYSESAADVAEVLKNRMDDLGVELLLDTRVTGASTSGSNKVIEAESAELGKICVNAQVLIISAGGKAGPAFGTTGDGTKIAAGFGHRITKLVPVLTAVEVSDEGIETLAGIRARGSVKLYKKGRKIFEEPGEIQFTKTGLSGICIFNMTRHMIFGEGETIQDFGIGLDLCHDFDMDDYITAGVEAIRNVGSDEPARDILRTFLKKNLASYVITRSGVDPDKRIVDLSAPELYAIIAATNDLRFKPEKLKGWRDAQCTSGGVDRFEVDDETCQSLLVPGLYMTGEVLDYDGPCGGYNLNFAWLTGMAAGESAGRSIKH</sequence>
<dbReference type="InterPro" id="IPR036188">
    <property type="entry name" value="FAD/NAD-bd_sf"/>
</dbReference>
<evidence type="ECO:0000256" key="2">
    <source>
        <dbReference type="ARBA" id="ARBA00022630"/>
    </source>
</evidence>
<dbReference type="SUPFAM" id="SSF51905">
    <property type="entry name" value="FAD/NAD(P)-binding domain"/>
    <property type="match status" value="1"/>
</dbReference>
<dbReference type="Pfam" id="PF03486">
    <property type="entry name" value="HI0933_like"/>
    <property type="match status" value="2"/>
</dbReference>
<feature type="domain" description="RsdA/BaiN/AoA(So)-like insert" evidence="5">
    <location>
        <begin position="180"/>
        <end position="342"/>
    </location>
</feature>
<dbReference type="SUPFAM" id="SSF160996">
    <property type="entry name" value="HI0933 insert domain-like"/>
    <property type="match status" value="1"/>
</dbReference>